<dbReference type="STRING" id="763407.A0A162TUP4"/>
<gene>
    <name evidence="5" type="ORF">PHYBLDRAFT_188209</name>
</gene>
<dbReference type="OrthoDB" id="9995210at2759"/>
<dbReference type="PANTHER" id="PTHR24171">
    <property type="entry name" value="ANKYRIN REPEAT DOMAIN-CONTAINING PROTEIN 39-RELATED"/>
    <property type="match status" value="1"/>
</dbReference>
<evidence type="ECO:0000256" key="2">
    <source>
        <dbReference type="ARBA" id="ARBA00023043"/>
    </source>
</evidence>
<dbReference type="Proteomes" id="UP000077315">
    <property type="component" value="Unassembled WGS sequence"/>
</dbReference>
<feature type="compositionally biased region" description="Acidic residues" evidence="4">
    <location>
        <begin position="143"/>
        <end position="167"/>
    </location>
</feature>
<accession>A0A162TUP4</accession>
<protein>
    <submittedName>
        <fullName evidence="5">Uncharacterized protein</fullName>
    </submittedName>
</protein>
<dbReference type="Gene3D" id="1.25.40.20">
    <property type="entry name" value="Ankyrin repeat-containing domain"/>
    <property type="match status" value="1"/>
</dbReference>
<reference evidence="6" key="1">
    <citation type="submission" date="2015-06" db="EMBL/GenBank/DDBJ databases">
        <title>Expansion of signal transduction pathways in fungi by whole-genome duplication.</title>
        <authorList>
            <consortium name="DOE Joint Genome Institute"/>
            <person name="Corrochano L.M."/>
            <person name="Kuo A."/>
            <person name="Marcet-Houben M."/>
            <person name="Polaino S."/>
            <person name="Salamov A."/>
            <person name="Villalobos J.M."/>
            <person name="Alvarez M.I."/>
            <person name="Avalos J."/>
            <person name="Benito E.P."/>
            <person name="Benoit I."/>
            <person name="Burger G."/>
            <person name="Camino L.P."/>
            <person name="Canovas D."/>
            <person name="Cerda-Olmedo E."/>
            <person name="Cheng J.-F."/>
            <person name="Dominguez A."/>
            <person name="Elias M."/>
            <person name="Eslava A.P."/>
            <person name="Glaser F."/>
            <person name="Grimwood J."/>
            <person name="Gutierrez G."/>
            <person name="Heitman J."/>
            <person name="Henrissat B."/>
            <person name="Iturriaga E.A."/>
            <person name="Lang B.F."/>
            <person name="Lavin J.L."/>
            <person name="Lee S."/>
            <person name="Li W."/>
            <person name="Lindquist E."/>
            <person name="Lopez-Garcia S."/>
            <person name="Luque E.M."/>
            <person name="Marcos A.T."/>
            <person name="Martin J."/>
            <person name="McCluskey K."/>
            <person name="Medina H.R."/>
            <person name="Miralles-Duran A."/>
            <person name="Miyazaki A."/>
            <person name="Munoz-Torres E."/>
            <person name="Oguiza J.A."/>
            <person name="Ohm R."/>
            <person name="Olmedo M."/>
            <person name="Orejas M."/>
            <person name="Ortiz-Castellanos L."/>
            <person name="Pisabarro A.G."/>
            <person name="Rodriguez-Romero J."/>
            <person name="Ruiz-Herrera J."/>
            <person name="Ruiz-Vazquez R."/>
            <person name="Sanz C."/>
            <person name="Schackwitz W."/>
            <person name="Schmutz J."/>
            <person name="Shahriari M."/>
            <person name="Shelest E."/>
            <person name="Silva-Franco F."/>
            <person name="Soanes D."/>
            <person name="Syed K."/>
            <person name="Tagua V.G."/>
            <person name="Talbot N.J."/>
            <person name="Thon M."/>
            <person name="De vries R.P."/>
            <person name="Wiebenga A."/>
            <person name="Yadav J.S."/>
            <person name="Braun E.L."/>
            <person name="Baker S."/>
            <person name="Garre V."/>
            <person name="Horwitz B."/>
            <person name="Torres-Martinez S."/>
            <person name="Idnurm A."/>
            <person name="Herrera-Estrella A."/>
            <person name="Gabaldon T."/>
            <person name="Grigoriev I.V."/>
        </authorList>
    </citation>
    <scope>NUCLEOTIDE SEQUENCE [LARGE SCALE GENOMIC DNA]</scope>
    <source>
        <strain evidence="6">NRRL 1555(-)</strain>
    </source>
</reference>
<dbReference type="PROSITE" id="PS50297">
    <property type="entry name" value="ANK_REP_REGION"/>
    <property type="match status" value="1"/>
</dbReference>
<keyword evidence="1" id="KW-0677">Repeat</keyword>
<dbReference type="FunCoup" id="A0A162TUP4">
    <property type="interactions" value="23"/>
</dbReference>
<dbReference type="Pfam" id="PF12796">
    <property type="entry name" value="Ank_2"/>
    <property type="match status" value="1"/>
</dbReference>
<dbReference type="RefSeq" id="XP_018288013.1">
    <property type="nucleotide sequence ID" value="XM_018439466.1"/>
</dbReference>
<proteinExistence type="predicted"/>
<evidence type="ECO:0000256" key="4">
    <source>
        <dbReference type="SAM" id="MobiDB-lite"/>
    </source>
</evidence>
<dbReference type="GO" id="GO:0004842">
    <property type="term" value="F:ubiquitin-protein transferase activity"/>
    <property type="evidence" value="ECO:0007669"/>
    <property type="project" value="TreeGrafter"/>
</dbReference>
<dbReference type="EMBL" id="KV440990">
    <property type="protein sequence ID" value="OAD69973.1"/>
    <property type="molecule type" value="Genomic_DNA"/>
</dbReference>
<evidence type="ECO:0000256" key="1">
    <source>
        <dbReference type="ARBA" id="ARBA00022737"/>
    </source>
</evidence>
<evidence type="ECO:0000256" key="3">
    <source>
        <dbReference type="PROSITE-ProRule" id="PRU00023"/>
    </source>
</evidence>
<name>A0A162TUP4_PHYB8</name>
<evidence type="ECO:0000313" key="5">
    <source>
        <dbReference type="EMBL" id="OAD69973.1"/>
    </source>
</evidence>
<dbReference type="InParanoid" id="A0A162TUP4"/>
<organism evidence="5 6">
    <name type="scientific">Phycomyces blakesleeanus (strain ATCC 8743b / DSM 1359 / FGSC 10004 / NBRC 33097 / NRRL 1555)</name>
    <dbReference type="NCBI Taxonomy" id="763407"/>
    <lineage>
        <taxon>Eukaryota</taxon>
        <taxon>Fungi</taxon>
        <taxon>Fungi incertae sedis</taxon>
        <taxon>Mucoromycota</taxon>
        <taxon>Mucoromycotina</taxon>
        <taxon>Mucoromycetes</taxon>
        <taxon>Mucorales</taxon>
        <taxon>Phycomycetaceae</taxon>
        <taxon>Phycomyces</taxon>
    </lineage>
</organism>
<dbReference type="SUPFAM" id="SSF48403">
    <property type="entry name" value="Ankyrin repeat"/>
    <property type="match status" value="1"/>
</dbReference>
<dbReference type="VEuPathDB" id="FungiDB:PHYBLDRAFT_188209"/>
<dbReference type="SMART" id="SM00248">
    <property type="entry name" value="ANK"/>
    <property type="match status" value="3"/>
</dbReference>
<feature type="repeat" description="ANK" evidence="3">
    <location>
        <begin position="75"/>
        <end position="113"/>
    </location>
</feature>
<evidence type="ECO:0000313" key="6">
    <source>
        <dbReference type="Proteomes" id="UP000077315"/>
    </source>
</evidence>
<dbReference type="GO" id="GO:0085020">
    <property type="term" value="P:protein K6-linked ubiquitination"/>
    <property type="evidence" value="ECO:0007669"/>
    <property type="project" value="TreeGrafter"/>
</dbReference>
<keyword evidence="6" id="KW-1185">Reference proteome</keyword>
<dbReference type="InterPro" id="IPR036770">
    <property type="entry name" value="Ankyrin_rpt-contain_sf"/>
</dbReference>
<dbReference type="AlphaFoldDB" id="A0A162TUP4"/>
<dbReference type="PROSITE" id="PS50088">
    <property type="entry name" value="ANK_REPEAT"/>
    <property type="match status" value="1"/>
</dbReference>
<keyword evidence="2 3" id="KW-0040">ANK repeat</keyword>
<feature type="region of interest" description="Disordered" evidence="4">
    <location>
        <begin position="140"/>
        <end position="167"/>
    </location>
</feature>
<dbReference type="InterPro" id="IPR002110">
    <property type="entry name" value="Ankyrin_rpt"/>
</dbReference>
<dbReference type="GeneID" id="29000372"/>
<dbReference type="PANTHER" id="PTHR24171:SF8">
    <property type="entry name" value="BRCA1-ASSOCIATED RING DOMAIN PROTEIN 1"/>
    <property type="match status" value="1"/>
</dbReference>
<sequence>MSEASINNLLLSLCRNDQEEELEQLLEENEDCDVNHADGAGNTAAHYAAKAGAIGCLEILVNHDDINLDIQNRLEGDTPLHKAVLYQVQDHEMAVAMVEILLMGGADPRLMNRNKLTPAMLVNQKYKDIKDMLEEATVSYGMDDSDIAQEDDSGSEIPEGEEVSDSD</sequence>